<name>A0ABM7NW33_9BACT</name>
<reference evidence="4 5" key="1">
    <citation type="journal article" date="2022" name="Int. J. Syst. Evol. Microbiol.">
        <title>Prevotella herbatica sp. nov., a plant polysaccharide-decomposing anaerobic bacterium isolated from a methanogenic reactor.</title>
        <authorList>
            <person name="Uek A."/>
            <person name="Tonouchi A."/>
            <person name="Kaku N."/>
            <person name="Ueki K."/>
        </authorList>
    </citation>
    <scope>NUCLEOTIDE SEQUENCE [LARGE SCALE GENOMIC DNA]</scope>
    <source>
        <strain evidence="4 5">WR041</strain>
    </source>
</reference>
<proteinExistence type="predicted"/>
<evidence type="ECO:0000259" key="2">
    <source>
        <dbReference type="Pfam" id="PF04773"/>
    </source>
</evidence>
<feature type="domain" description="Protein FecR C-terminal" evidence="3">
    <location>
        <begin position="203"/>
        <end position="263"/>
    </location>
</feature>
<dbReference type="Pfam" id="PF16344">
    <property type="entry name" value="FecR_C"/>
    <property type="match status" value="1"/>
</dbReference>
<evidence type="ECO:0008006" key="6">
    <source>
        <dbReference type="Google" id="ProtNLM"/>
    </source>
</evidence>
<keyword evidence="5" id="KW-1185">Reference proteome</keyword>
<feature type="domain" description="FecR protein" evidence="2">
    <location>
        <begin position="75"/>
        <end position="157"/>
    </location>
</feature>
<evidence type="ECO:0000313" key="4">
    <source>
        <dbReference type="EMBL" id="BCS84598.1"/>
    </source>
</evidence>
<keyword evidence="1" id="KW-1133">Transmembrane helix</keyword>
<evidence type="ECO:0000259" key="3">
    <source>
        <dbReference type="Pfam" id="PF16344"/>
    </source>
</evidence>
<dbReference type="Pfam" id="PF04773">
    <property type="entry name" value="FecR"/>
    <property type="match status" value="1"/>
</dbReference>
<gene>
    <name evidence="4" type="ORF">prwr041_04910</name>
</gene>
<keyword evidence="1" id="KW-0812">Transmembrane</keyword>
<organism evidence="4 5">
    <name type="scientific">Prevotella herbatica</name>
    <dbReference type="NCBI Taxonomy" id="2801997"/>
    <lineage>
        <taxon>Bacteria</taxon>
        <taxon>Pseudomonadati</taxon>
        <taxon>Bacteroidota</taxon>
        <taxon>Bacteroidia</taxon>
        <taxon>Bacteroidales</taxon>
        <taxon>Prevotellaceae</taxon>
        <taxon>Prevotella</taxon>
    </lineage>
</organism>
<dbReference type="EMBL" id="AP024484">
    <property type="protein sequence ID" value="BCS84598.1"/>
    <property type="molecule type" value="Genomic_DNA"/>
</dbReference>
<dbReference type="PANTHER" id="PTHR30273:SF2">
    <property type="entry name" value="PROTEIN FECR"/>
    <property type="match status" value="1"/>
</dbReference>
<evidence type="ECO:0000256" key="1">
    <source>
        <dbReference type="SAM" id="Phobius"/>
    </source>
</evidence>
<feature type="transmembrane region" description="Helical" evidence="1">
    <location>
        <begin position="43"/>
        <end position="64"/>
    </location>
</feature>
<dbReference type="InterPro" id="IPR012373">
    <property type="entry name" value="Ferrdict_sens_TM"/>
</dbReference>
<accession>A0ABM7NW33</accession>
<dbReference type="Proteomes" id="UP001319045">
    <property type="component" value="Chromosome"/>
</dbReference>
<keyword evidence="1" id="KW-0472">Membrane</keyword>
<dbReference type="PANTHER" id="PTHR30273">
    <property type="entry name" value="PERIPLASMIC SIGNAL SENSOR AND SIGMA FACTOR ACTIVATOR FECR-RELATED"/>
    <property type="match status" value="1"/>
</dbReference>
<dbReference type="Gene3D" id="3.55.50.30">
    <property type="match status" value="1"/>
</dbReference>
<evidence type="ECO:0000313" key="5">
    <source>
        <dbReference type="Proteomes" id="UP001319045"/>
    </source>
</evidence>
<protein>
    <recommendedName>
        <fullName evidence="6">DUF4974 domain-containing protein</fullName>
    </recommendedName>
</protein>
<sequence>MKKQEDKSLEFVIKHYKYSKLDCNAAYHRLAMRIGIQKHSHKLWWAAAASFLLLLSFAGIYNYLNQTTTLYATVSTTTYTLADGTKVTLSPQSSLSYKDRNCRDIEITGRVYLDIFHNSNKPFTISDDSYRINDIGTRLEVDETANSTTVYVEQGAVSFASTSDISHALLLNQGCKAILKKCAIRPERIATESANSTSWATHKFQFRDTPLREVLADLSDYYKVSFVSDKYNVNLTADFRADNLNTIINIIQKSLDVKIKYKSNSK</sequence>
<dbReference type="InterPro" id="IPR032508">
    <property type="entry name" value="FecR_C"/>
</dbReference>
<dbReference type="Gene3D" id="2.60.120.1440">
    <property type="match status" value="1"/>
</dbReference>
<dbReference type="RefSeq" id="WP_207154762.1">
    <property type="nucleotide sequence ID" value="NZ_AP024484.1"/>
</dbReference>
<dbReference type="InterPro" id="IPR006860">
    <property type="entry name" value="FecR"/>
</dbReference>